<accession>A0A0R1H0R0</accession>
<dbReference type="PANTHER" id="PTHR30535:SF34">
    <property type="entry name" value="MOLYBDATE-BINDING PROTEIN MOLA"/>
    <property type="match status" value="1"/>
</dbReference>
<sequence length="380" mass="42048">MKKLTKKIVMLVAALAMVIPLALSNGAGVGTASNVQAATTSKKTKTITDQAGNKVTVPTKVKRVAFVGSIWPVPSVFAVFFNSADKIVSMQKPSMVAAKSSLLSQLYPGILKASTKSNDGVTINTEELKKTKPDVVFYGAEDAKLGQKLKNAGFAAVGISVSKWNSNSIQTQNHWISLLSKIFPKNNKAKVVKDYSNQVYNRVQKKVKKIKPADKQSIFFLRQYSSSAITTGGVDSFGNYWAKAIGAKNVVNTPNSNNSTVVSMEQIYKWNPDKILITNFNTAQPKTLYNNSVGNFDWSKVKAVKDKQVYKMPMGMYRSYTPGVDTPLTLLWLAKTVYPDQFKDVNMTKETKTYYKKVFNVNLSTKQANKIFNPKSTWQN</sequence>
<dbReference type="Gene3D" id="3.40.50.1980">
    <property type="entry name" value="Nitrogenase molybdenum iron protein domain"/>
    <property type="match status" value="2"/>
</dbReference>
<evidence type="ECO:0000256" key="2">
    <source>
        <dbReference type="SAM" id="SignalP"/>
    </source>
</evidence>
<evidence type="ECO:0000313" key="5">
    <source>
        <dbReference type="Proteomes" id="UP000051461"/>
    </source>
</evidence>
<dbReference type="SUPFAM" id="SSF53807">
    <property type="entry name" value="Helical backbone' metal receptor"/>
    <property type="match status" value="1"/>
</dbReference>
<organism evidence="4 5">
    <name type="scientific">Loigolactobacillus bifermentans DSM 20003</name>
    <dbReference type="NCBI Taxonomy" id="1423726"/>
    <lineage>
        <taxon>Bacteria</taxon>
        <taxon>Bacillati</taxon>
        <taxon>Bacillota</taxon>
        <taxon>Bacilli</taxon>
        <taxon>Lactobacillales</taxon>
        <taxon>Lactobacillaceae</taxon>
        <taxon>Loigolactobacillus</taxon>
    </lineage>
</organism>
<evidence type="ECO:0000256" key="1">
    <source>
        <dbReference type="ARBA" id="ARBA00008814"/>
    </source>
</evidence>
<dbReference type="RefSeq" id="WP_057904113.1">
    <property type="nucleotide sequence ID" value="NZ_AZDA01000034.1"/>
</dbReference>
<evidence type="ECO:0000259" key="3">
    <source>
        <dbReference type="PROSITE" id="PS50983"/>
    </source>
</evidence>
<comment type="similarity">
    <text evidence="1">Belongs to the bacterial solute-binding protein 8 family.</text>
</comment>
<protein>
    <recommendedName>
        <fullName evidence="3">Fe/B12 periplasmic-binding domain-containing protein</fullName>
    </recommendedName>
</protein>
<dbReference type="InterPro" id="IPR050902">
    <property type="entry name" value="ABC_Transporter_SBP"/>
</dbReference>
<dbReference type="OrthoDB" id="2274671at2"/>
<gene>
    <name evidence="4" type="ORF">FC07_GL002250</name>
</gene>
<dbReference type="EMBL" id="AZDA01000034">
    <property type="protein sequence ID" value="KRK39848.1"/>
    <property type="molecule type" value="Genomic_DNA"/>
</dbReference>
<dbReference type="PATRIC" id="fig|1423726.3.peg.2336"/>
<dbReference type="STRING" id="1423726.FC07_GL002250"/>
<dbReference type="Gene3D" id="1.20.58.2180">
    <property type="match status" value="1"/>
</dbReference>
<feature type="signal peptide" evidence="2">
    <location>
        <begin position="1"/>
        <end position="22"/>
    </location>
</feature>
<dbReference type="Proteomes" id="UP000051461">
    <property type="component" value="Unassembled WGS sequence"/>
</dbReference>
<keyword evidence="5" id="KW-1185">Reference proteome</keyword>
<proteinExistence type="inferred from homology"/>
<comment type="caution">
    <text evidence="4">The sequence shown here is derived from an EMBL/GenBank/DDBJ whole genome shotgun (WGS) entry which is preliminary data.</text>
</comment>
<feature type="chain" id="PRO_5039586207" description="Fe/B12 periplasmic-binding domain-containing protein" evidence="2">
    <location>
        <begin position="23"/>
        <end position="380"/>
    </location>
</feature>
<dbReference type="InterPro" id="IPR002491">
    <property type="entry name" value="ABC_transptr_periplasmic_BD"/>
</dbReference>
<dbReference type="Pfam" id="PF01497">
    <property type="entry name" value="Peripla_BP_2"/>
    <property type="match status" value="1"/>
</dbReference>
<dbReference type="AlphaFoldDB" id="A0A0R1H0R0"/>
<reference evidence="4 5" key="1">
    <citation type="journal article" date="2015" name="Genome Announc.">
        <title>Expanding the biotechnology potential of lactobacilli through comparative genomics of 213 strains and associated genera.</title>
        <authorList>
            <person name="Sun Z."/>
            <person name="Harris H.M."/>
            <person name="McCann A."/>
            <person name="Guo C."/>
            <person name="Argimon S."/>
            <person name="Zhang W."/>
            <person name="Yang X."/>
            <person name="Jeffery I.B."/>
            <person name="Cooney J.C."/>
            <person name="Kagawa T.F."/>
            <person name="Liu W."/>
            <person name="Song Y."/>
            <person name="Salvetti E."/>
            <person name="Wrobel A."/>
            <person name="Rasinkangas P."/>
            <person name="Parkhill J."/>
            <person name="Rea M.C."/>
            <person name="O'Sullivan O."/>
            <person name="Ritari J."/>
            <person name="Douillard F.P."/>
            <person name="Paul Ross R."/>
            <person name="Yang R."/>
            <person name="Briner A.E."/>
            <person name="Felis G.E."/>
            <person name="de Vos W.M."/>
            <person name="Barrangou R."/>
            <person name="Klaenhammer T.R."/>
            <person name="Caufield P.W."/>
            <person name="Cui Y."/>
            <person name="Zhang H."/>
            <person name="O'Toole P.W."/>
        </authorList>
    </citation>
    <scope>NUCLEOTIDE SEQUENCE [LARGE SCALE GENOMIC DNA]</scope>
    <source>
        <strain evidence="4 5">DSM 20003</strain>
    </source>
</reference>
<feature type="domain" description="Fe/B12 periplasmic-binding" evidence="3">
    <location>
        <begin position="75"/>
        <end position="341"/>
    </location>
</feature>
<name>A0A0R1H0R0_9LACO</name>
<dbReference type="PROSITE" id="PS50983">
    <property type="entry name" value="FE_B12_PBP"/>
    <property type="match status" value="1"/>
</dbReference>
<evidence type="ECO:0000313" key="4">
    <source>
        <dbReference type="EMBL" id="KRK39848.1"/>
    </source>
</evidence>
<keyword evidence="2" id="KW-0732">Signal</keyword>
<dbReference type="PANTHER" id="PTHR30535">
    <property type="entry name" value="VITAMIN B12-BINDING PROTEIN"/>
    <property type="match status" value="1"/>
</dbReference>